<protein>
    <submittedName>
        <fullName evidence="1">DUF4261 domain-containing protein</fullName>
    </submittedName>
</protein>
<organism evidence="1 2">
    <name type="scientific">Paenibacillus mesotrionivorans</name>
    <dbReference type="NCBI Taxonomy" id="3160968"/>
    <lineage>
        <taxon>Bacteria</taxon>
        <taxon>Bacillati</taxon>
        <taxon>Bacillota</taxon>
        <taxon>Bacilli</taxon>
        <taxon>Bacillales</taxon>
        <taxon>Paenibacillaceae</taxon>
        <taxon>Paenibacillus</taxon>
    </lineage>
</organism>
<comment type="caution">
    <text evidence="1">The sequence shown here is derived from an EMBL/GenBank/DDBJ whole genome shotgun (WGS) entry which is preliminary data.</text>
</comment>
<reference evidence="1" key="1">
    <citation type="submission" date="2024-12" db="EMBL/GenBank/DDBJ databases">
        <authorList>
            <person name="Wu N."/>
        </authorList>
    </citation>
    <scope>NUCLEOTIDE SEQUENCE</scope>
    <source>
        <strain evidence="1">P15</strain>
    </source>
</reference>
<name>A0ACC7P1Q5_9BACL</name>
<proteinExistence type="predicted"/>
<dbReference type="EMBL" id="JBJURJ010000012">
    <property type="protein sequence ID" value="MFM9330350.1"/>
    <property type="molecule type" value="Genomic_DNA"/>
</dbReference>
<keyword evidence="2" id="KW-1185">Reference proteome</keyword>
<evidence type="ECO:0000313" key="1">
    <source>
        <dbReference type="EMBL" id="MFM9330350.1"/>
    </source>
</evidence>
<dbReference type="Proteomes" id="UP001631969">
    <property type="component" value="Unassembled WGS sequence"/>
</dbReference>
<evidence type="ECO:0000313" key="2">
    <source>
        <dbReference type="Proteomes" id="UP001631969"/>
    </source>
</evidence>
<accession>A0ACC7P1Q5</accession>
<sequence length="315" mass="35450">MQKGIFTQGIAVLLSKPISITQAHQALQEQFAVGDINDFSKEWAYRGESFVIPLRPEVNGYLMVDVVDRPWPDGMGHPLEDPQLFDAWSLGQFGPFTYPGNLERAVEQAWGSYPEGRQAVNDHQAFIRLRTSYILGNKAGEDAPVLPEGYDPMQELVMLMAVAARLLDVLLEALCYFNPAGECLASGRLLREAWSEVEEGKSLSPDLWSNIRLYRLPQEEWVLMDTVGMWQLDVADHEAIFKNEASAPSYVADFLRNISLYFLKDGIDAGVVVQVEGPGGIQWQGELYDNGVIQPPRQTVRWVRQDETGQPDIHR</sequence>
<gene>
    <name evidence="1" type="ORF">ACI1P1_18785</name>
</gene>